<name>A0A0A8K6T5_9HYPH</name>
<organism evidence="1 2">
    <name type="scientific">Methyloceanibacter caenitepidi</name>
    <dbReference type="NCBI Taxonomy" id="1384459"/>
    <lineage>
        <taxon>Bacteria</taxon>
        <taxon>Pseudomonadati</taxon>
        <taxon>Pseudomonadota</taxon>
        <taxon>Alphaproteobacteria</taxon>
        <taxon>Hyphomicrobiales</taxon>
        <taxon>Hyphomicrobiaceae</taxon>
        <taxon>Methyloceanibacter</taxon>
    </lineage>
</organism>
<sequence length="62" mass="6805">MDLDDLTPKKPKGHEIGKDLSTLSVDELRALIETLKGEIARIEAVLGEKQSSRNAAEAAFKR</sequence>
<dbReference type="Pfam" id="PF06698">
    <property type="entry name" value="DUF1192"/>
    <property type="match status" value="1"/>
</dbReference>
<proteinExistence type="predicted"/>
<evidence type="ECO:0008006" key="3">
    <source>
        <dbReference type="Google" id="ProtNLM"/>
    </source>
</evidence>
<gene>
    <name evidence="1" type="ORF">GL4_3049</name>
</gene>
<dbReference type="OrthoDB" id="7872350at2"/>
<accession>A0A0A8K6T5</accession>
<keyword evidence="2" id="KW-1185">Reference proteome</keyword>
<dbReference type="EMBL" id="AP014648">
    <property type="protein sequence ID" value="BAQ18481.1"/>
    <property type="molecule type" value="Genomic_DNA"/>
</dbReference>
<dbReference type="Proteomes" id="UP000031643">
    <property type="component" value="Chromosome"/>
</dbReference>
<dbReference type="AlphaFoldDB" id="A0A0A8K6T5"/>
<evidence type="ECO:0000313" key="2">
    <source>
        <dbReference type="Proteomes" id="UP000031643"/>
    </source>
</evidence>
<dbReference type="STRING" id="1384459.GL4_3049"/>
<dbReference type="KEGG" id="mcg:GL4_3049"/>
<evidence type="ECO:0000313" key="1">
    <source>
        <dbReference type="EMBL" id="BAQ18481.1"/>
    </source>
</evidence>
<dbReference type="InterPro" id="IPR009579">
    <property type="entry name" value="DUF1192"/>
</dbReference>
<dbReference type="HOGENOM" id="CLU_189918_3_0_5"/>
<reference evidence="1 2" key="1">
    <citation type="submission" date="2014-09" db="EMBL/GenBank/DDBJ databases">
        <title>Genome sequencing of Methyloceanibacter caenitepidi Gela4.</title>
        <authorList>
            <person name="Takeuchi M."/>
            <person name="Susumu S."/>
            <person name="Kamagata Y."/>
            <person name="Oshima K."/>
            <person name="Hattori M."/>
            <person name="Iwasaki W."/>
        </authorList>
    </citation>
    <scope>NUCLEOTIDE SEQUENCE [LARGE SCALE GENOMIC DNA]</scope>
    <source>
        <strain evidence="1 2">Gela4</strain>
    </source>
</reference>
<protein>
    <recommendedName>
        <fullName evidence="3">DUF1192 domain-containing protein</fullName>
    </recommendedName>
</protein>
<dbReference type="RefSeq" id="WP_045368646.1">
    <property type="nucleotide sequence ID" value="NZ_AP014648.1"/>
</dbReference>